<name>A0ABV5Z8R2_9GAMM</name>
<dbReference type="PROSITE" id="PS51832">
    <property type="entry name" value="HD_GYP"/>
    <property type="match status" value="1"/>
</dbReference>
<dbReference type="InterPro" id="IPR003607">
    <property type="entry name" value="HD/PDEase_dom"/>
</dbReference>
<evidence type="ECO:0000313" key="3">
    <source>
        <dbReference type="Proteomes" id="UP001589628"/>
    </source>
</evidence>
<evidence type="ECO:0000313" key="2">
    <source>
        <dbReference type="EMBL" id="MFB9885028.1"/>
    </source>
</evidence>
<keyword evidence="3" id="KW-1185">Reference proteome</keyword>
<dbReference type="PANTHER" id="PTHR45228:SF4">
    <property type="entry name" value="LIPOPROTEIN"/>
    <property type="match status" value="1"/>
</dbReference>
<dbReference type="EC" id="3.1.4.-" evidence="2"/>
<gene>
    <name evidence="2" type="ORF">ACFFLH_01205</name>
</gene>
<dbReference type="RefSeq" id="WP_027313348.1">
    <property type="nucleotide sequence ID" value="NZ_JBHLZN010000001.1"/>
</dbReference>
<reference evidence="2 3" key="1">
    <citation type="submission" date="2024-09" db="EMBL/GenBank/DDBJ databases">
        <authorList>
            <person name="Sun Q."/>
            <person name="Mori K."/>
        </authorList>
    </citation>
    <scope>NUCLEOTIDE SEQUENCE [LARGE SCALE GENOMIC DNA]</scope>
    <source>
        <strain evidence="2 3">ATCC 51285</strain>
    </source>
</reference>
<feature type="domain" description="HD-GYP" evidence="1">
    <location>
        <begin position="1"/>
        <end position="193"/>
    </location>
</feature>
<proteinExistence type="predicted"/>
<dbReference type="CDD" id="cd00077">
    <property type="entry name" value="HDc"/>
    <property type="match status" value="1"/>
</dbReference>
<keyword evidence="2" id="KW-0378">Hydrolase</keyword>
<dbReference type="PANTHER" id="PTHR45228">
    <property type="entry name" value="CYCLIC DI-GMP PHOSPHODIESTERASE TM_0186-RELATED"/>
    <property type="match status" value="1"/>
</dbReference>
<comment type="caution">
    <text evidence="2">The sequence shown here is derived from an EMBL/GenBank/DDBJ whole genome shotgun (WGS) entry which is preliminary data.</text>
</comment>
<sequence>MSPASICHALALSLGYRDALTRAHADRVVLLCDALAHHCQLSQTEINILLLAAQLHDLGKIGIADAILQKPGALNTEEWALMQQHSAIGAEIIKVTAFPRAEQVAQCVRHHHEHFDGSGYPDRLQGQQIPLLARILTIADSYDAMAVTRAYHPARSHLHIMAIMEEETGTKFDPALMSVFCPLIHHSPLKSAC</sequence>
<dbReference type="GO" id="GO:0016787">
    <property type="term" value="F:hydrolase activity"/>
    <property type="evidence" value="ECO:0007669"/>
    <property type="project" value="UniProtKB-KW"/>
</dbReference>
<dbReference type="SMART" id="SM00471">
    <property type="entry name" value="HDc"/>
    <property type="match status" value="1"/>
</dbReference>
<dbReference type="Gene3D" id="1.10.3210.10">
    <property type="entry name" value="Hypothetical protein af1432"/>
    <property type="match status" value="1"/>
</dbReference>
<dbReference type="EMBL" id="JBHLZN010000001">
    <property type="protein sequence ID" value="MFB9885028.1"/>
    <property type="molecule type" value="Genomic_DNA"/>
</dbReference>
<dbReference type="InterPro" id="IPR052020">
    <property type="entry name" value="Cyclic_di-GMP/3'3'-cGAMP_PDE"/>
</dbReference>
<protein>
    <submittedName>
        <fullName evidence="2">HD-GYP domain-containing protein</fullName>
        <ecNumber evidence="2">3.1.4.-</ecNumber>
    </submittedName>
</protein>
<evidence type="ECO:0000259" key="1">
    <source>
        <dbReference type="PROSITE" id="PS51832"/>
    </source>
</evidence>
<accession>A0ABV5Z8R2</accession>
<organism evidence="2 3">
    <name type="scientific">Balneatrix alpica</name>
    <dbReference type="NCBI Taxonomy" id="75684"/>
    <lineage>
        <taxon>Bacteria</taxon>
        <taxon>Pseudomonadati</taxon>
        <taxon>Pseudomonadota</taxon>
        <taxon>Gammaproteobacteria</taxon>
        <taxon>Oceanospirillales</taxon>
        <taxon>Balneatrichaceae</taxon>
        <taxon>Balneatrix</taxon>
    </lineage>
</organism>
<dbReference type="InterPro" id="IPR037522">
    <property type="entry name" value="HD_GYP_dom"/>
</dbReference>
<dbReference type="Proteomes" id="UP001589628">
    <property type="component" value="Unassembled WGS sequence"/>
</dbReference>
<dbReference type="Pfam" id="PF13487">
    <property type="entry name" value="HD_5"/>
    <property type="match status" value="1"/>
</dbReference>
<dbReference type="SUPFAM" id="SSF109604">
    <property type="entry name" value="HD-domain/PDEase-like"/>
    <property type="match status" value="1"/>
</dbReference>